<keyword evidence="1" id="KW-0175">Coiled coil</keyword>
<geneLocation type="mitochondrion" evidence="2"/>
<evidence type="ECO:0000313" key="2">
    <source>
        <dbReference type="EMBL" id="ART31431.1"/>
    </source>
</evidence>
<name>A0A1Y0B221_9LAMI</name>
<keyword evidence="2" id="KW-0496">Mitochondrion</keyword>
<evidence type="ECO:0000256" key="1">
    <source>
        <dbReference type="SAM" id="Coils"/>
    </source>
</evidence>
<protein>
    <submittedName>
        <fullName evidence="2">Uncharacterized protein</fullName>
    </submittedName>
</protein>
<dbReference type="AlphaFoldDB" id="A0A1Y0B221"/>
<accession>A0A1Y0B221</accession>
<organism evidence="2">
    <name type="scientific">Utricularia reniformis</name>
    <dbReference type="NCBI Taxonomy" id="192314"/>
    <lineage>
        <taxon>Eukaryota</taxon>
        <taxon>Viridiplantae</taxon>
        <taxon>Streptophyta</taxon>
        <taxon>Embryophyta</taxon>
        <taxon>Tracheophyta</taxon>
        <taxon>Spermatophyta</taxon>
        <taxon>Magnoliopsida</taxon>
        <taxon>eudicotyledons</taxon>
        <taxon>Gunneridae</taxon>
        <taxon>Pentapetalae</taxon>
        <taxon>asterids</taxon>
        <taxon>lamiids</taxon>
        <taxon>Lamiales</taxon>
        <taxon>Lentibulariaceae</taxon>
        <taxon>Utricularia</taxon>
    </lineage>
</organism>
<gene>
    <name evidence="2" type="ORF">AEK19_MT1217</name>
</gene>
<sequence length="79" mass="8556">MDILSRASEGSEVEAERNSLSEDLQVAVDDIKALKDELSQSRATAVRDFVDKSAVYPLVAGTSAAVVLQRFFNRGKLVA</sequence>
<proteinExistence type="predicted"/>
<reference evidence="2" key="1">
    <citation type="submission" date="2017-03" db="EMBL/GenBank/DDBJ databases">
        <title>The mitochondrial genome of the carnivorous plant Utricularia reniformis (Lentibulariaceae): structure, comparative analysis and evolutionary landmarks.</title>
        <authorList>
            <person name="Silva S.R."/>
            <person name="Alvarenga D.O."/>
            <person name="Michael T.P."/>
            <person name="Miranda V.F.O."/>
            <person name="Varani A.M."/>
        </authorList>
    </citation>
    <scope>NUCLEOTIDE SEQUENCE</scope>
</reference>
<feature type="coiled-coil region" evidence="1">
    <location>
        <begin position="17"/>
        <end position="44"/>
    </location>
</feature>
<dbReference type="EMBL" id="KY774314">
    <property type="protein sequence ID" value="ART31431.1"/>
    <property type="molecule type" value="Genomic_DNA"/>
</dbReference>